<dbReference type="InterPro" id="IPR008189">
    <property type="entry name" value="rRNA_ssu_MeTfrase_I"/>
</dbReference>
<dbReference type="RefSeq" id="WP_096054441.1">
    <property type="nucleotide sequence ID" value="NZ_CP023344.1"/>
</dbReference>
<proteinExistence type="inferred from homology"/>
<comment type="subcellular location">
    <subcellularLocation>
        <location evidence="6">Cytoplasm</location>
    </subcellularLocation>
</comment>
<dbReference type="EMBL" id="CP023344">
    <property type="protein sequence ID" value="ATC62806.1"/>
    <property type="molecule type" value="Genomic_DNA"/>
</dbReference>
<dbReference type="InterPro" id="IPR035996">
    <property type="entry name" value="4pyrrol_Methylase_sf"/>
</dbReference>
<dbReference type="Gene3D" id="3.30.950.10">
    <property type="entry name" value="Methyltransferase, Cobalt-precorrin-4 Transmethylase, Domain 2"/>
    <property type="match status" value="1"/>
</dbReference>
<comment type="function">
    <text evidence="6">Catalyzes the 2'-O-methylation of the ribose of cytidine 1402 (C1402) in 16S rRNA.</text>
</comment>
<accession>A0A290Q982</accession>
<evidence type="ECO:0000256" key="4">
    <source>
        <dbReference type="ARBA" id="ARBA00022679"/>
    </source>
</evidence>
<evidence type="ECO:0000256" key="3">
    <source>
        <dbReference type="ARBA" id="ARBA00022603"/>
    </source>
</evidence>
<dbReference type="GO" id="GO:0005737">
    <property type="term" value="C:cytoplasm"/>
    <property type="evidence" value="ECO:0007669"/>
    <property type="project" value="UniProtKB-SubCell"/>
</dbReference>
<reference evidence="8 9" key="1">
    <citation type="submission" date="2017-09" db="EMBL/GenBank/DDBJ databases">
        <title>Complete genome sequence of Verrucomicrobial strain HZ-65, isolated from freshwater.</title>
        <authorList>
            <person name="Choi A."/>
        </authorList>
    </citation>
    <scope>NUCLEOTIDE SEQUENCE [LARGE SCALE GENOMIC DNA]</scope>
    <source>
        <strain evidence="8 9">HZ-65</strain>
    </source>
</reference>
<dbReference type="PIRSF" id="PIRSF005917">
    <property type="entry name" value="MTase_YraL"/>
    <property type="match status" value="1"/>
</dbReference>
<evidence type="ECO:0000256" key="2">
    <source>
        <dbReference type="ARBA" id="ARBA00022552"/>
    </source>
</evidence>
<dbReference type="Pfam" id="PF00590">
    <property type="entry name" value="TP_methylase"/>
    <property type="match status" value="1"/>
</dbReference>
<dbReference type="InterPro" id="IPR000878">
    <property type="entry name" value="4pyrrol_Mease"/>
</dbReference>
<dbReference type="FunFam" id="3.40.1010.10:FF:000007">
    <property type="entry name" value="Ribosomal RNA small subunit methyltransferase I"/>
    <property type="match status" value="1"/>
</dbReference>
<dbReference type="InterPro" id="IPR014777">
    <property type="entry name" value="4pyrrole_Mease_sub1"/>
</dbReference>
<gene>
    <name evidence="6 8" type="primary">rsmI</name>
    <name evidence="8" type="ORF">CMV30_01850</name>
</gene>
<organism evidence="8 9">
    <name type="scientific">Nibricoccus aquaticus</name>
    <dbReference type="NCBI Taxonomy" id="2576891"/>
    <lineage>
        <taxon>Bacteria</taxon>
        <taxon>Pseudomonadati</taxon>
        <taxon>Verrucomicrobiota</taxon>
        <taxon>Opitutia</taxon>
        <taxon>Opitutales</taxon>
        <taxon>Opitutaceae</taxon>
        <taxon>Nibricoccus</taxon>
    </lineage>
</organism>
<evidence type="ECO:0000256" key="6">
    <source>
        <dbReference type="HAMAP-Rule" id="MF_01877"/>
    </source>
</evidence>
<name>A0A290Q982_9BACT</name>
<dbReference type="SUPFAM" id="SSF53790">
    <property type="entry name" value="Tetrapyrrole methylase"/>
    <property type="match status" value="1"/>
</dbReference>
<keyword evidence="1 6" id="KW-0963">Cytoplasm</keyword>
<evidence type="ECO:0000256" key="5">
    <source>
        <dbReference type="ARBA" id="ARBA00022691"/>
    </source>
</evidence>
<dbReference type="Gene3D" id="3.40.1010.10">
    <property type="entry name" value="Cobalt-precorrin-4 Transmethylase, Domain 1"/>
    <property type="match status" value="1"/>
</dbReference>
<keyword evidence="3 6" id="KW-0489">Methyltransferase</keyword>
<dbReference type="InterPro" id="IPR014776">
    <property type="entry name" value="4pyrrole_Mease_sub2"/>
</dbReference>
<dbReference type="CDD" id="cd11648">
    <property type="entry name" value="RsmI"/>
    <property type="match status" value="1"/>
</dbReference>
<evidence type="ECO:0000259" key="7">
    <source>
        <dbReference type="Pfam" id="PF00590"/>
    </source>
</evidence>
<evidence type="ECO:0000313" key="9">
    <source>
        <dbReference type="Proteomes" id="UP000217265"/>
    </source>
</evidence>
<keyword evidence="2 6" id="KW-0698">rRNA processing</keyword>
<comment type="similarity">
    <text evidence="6">Belongs to the methyltransferase superfamily. RsmI family.</text>
</comment>
<dbReference type="Proteomes" id="UP000217265">
    <property type="component" value="Chromosome"/>
</dbReference>
<dbReference type="PANTHER" id="PTHR46111:SF1">
    <property type="entry name" value="RIBOSOMAL RNA SMALL SUBUNIT METHYLTRANSFERASE I"/>
    <property type="match status" value="1"/>
</dbReference>
<dbReference type="PROSITE" id="PS01296">
    <property type="entry name" value="RSMI"/>
    <property type="match status" value="1"/>
</dbReference>
<keyword evidence="9" id="KW-1185">Reference proteome</keyword>
<comment type="catalytic activity">
    <reaction evidence="6">
        <text>cytidine(1402) in 16S rRNA + S-adenosyl-L-methionine = 2'-O-methylcytidine(1402) in 16S rRNA + S-adenosyl-L-homocysteine + H(+)</text>
        <dbReference type="Rhea" id="RHEA:42924"/>
        <dbReference type="Rhea" id="RHEA-COMP:10285"/>
        <dbReference type="Rhea" id="RHEA-COMP:10286"/>
        <dbReference type="ChEBI" id="CHEBI:15378"/>
        <dbReference type="ChEBI" id="CHEBI:57856"/>
        <dbReference type="ChEBI" id="CHEBI:59789"/>
        <dbReference type="ChEBI" id="CHEBI:74495"/>
        <dbReference type="ChEBI" id="CHEBI:82748"/>
        <dbReference type="EC" id="2.1.1.198"/>
    </reaction>
</comment>
<sequence length="251" mass="26469">MTAPTPASTTALAPAPTNASLTPLPGHLYVVATPIGNLADLTERARAILAAVDLVACEDTRTTGGLLTRLGLHKPLIAYHDHNETDAAEHLSAQLAAGKSIALVSDAGTPAISDPGFRLVRACRRKNLPVVPVPGPCALAAILSASGLPTNGFLFAGFLPAKTAARTAFLEKYRDFDYTLALYESCHRIDKFADEILATLGPDRVICIAKEITKLHETFLVGTASDVHARLAKTSLKGEFALLIAPPDFVL</sequence>
<dbReference type="OrthoDB" id="9809084at2"/>
<dbReference type="GO" id="GO:0070677">
    <property type="term" value="F:rRNA (cytosine-2'-O-)-methyltransferase activity"/>
    <property type="evidence" value="ECO:0007669"/>
    <property type="project" value="UniProtKB-UniRule"/>
</dbReference>
<dbReference type="NCBIfam" id="TIGR00096">
    <property type="entry name" value="16S rRNA (cytidine(1402)-2'-O)-methyltransferase"/>
    <property type="match status" value="1"/>
</dbReference>
<evidence type="ECO:0000256" key="1">
    <source>
        <dbReference type="ARBA" id="ARBA00022490"/>
    </source>
</evidence>
<dbReference type="InterPro" id="IPR018063">
    <property type="entry name" value="SAM_MeTrfase_RsmI_CS"/>
</dbReference>
<dbReference type="HAMAP" id="MF_01877">
    <property type="entry name" value="16SrRNA_methyltr_I"/>
    <property type="match status" value="1"/>
</dbReference>
<keyword evidence="5 6" id="KW-0949">S-adenosyl-L-methionine</keyword>
<evidence type="ECO:0000313" key="8">
    <source>
        <dbReference type="EMBL" id="ATC62806.1"/>
    </source>
</evidence>
<dbReference type="AlphaFoldDB" id="A0A290Q982"/>
<dbReference type="EC" id="2.1.1.198" evidence="6"/>
<keyword evidence="4 6" id="KW-0808">Transferase</keyword>
<feature type="domain" description="Tetrapyrrole methylase" evidence="7">
    <location>
        <begin position="27"/>
        <end position="227"/>
    </location>
</feature>
<protein>
    <recommendedName>
        <fullName evidence="6">Ribosomal RNA small subunit methyltransferase I</fullName>
        <ecNumber evidence="6">2.1.1.198</ecNumber>
    </recommendedName>
    <alternativeName>
        <fullName evidence="6">16S rRNA 2'-O-ribose C1402 methyltransferase</fullName>
    </alternativeName>
    <alternativeName>
        <fullName evidence="6">rRNA (cytidine-2'-O-)-methyltransferase RsmI</fullName>
    </alternativeName>
</protein>
<dbReference type="PANTHER" id="PTHR46111">
    <property type="entry name" value="RIBOSOMAL RNA SMALL SUBUNIT METHYLTRANSFERASE I"/>
    <property type="match status" value="1"/>
</dbReference>
<dbReference type="KEGG" id="vbh:CMV30_01850"/>